<dbReference type="EMBL" id="WMBB01000008">
    <property type="protein sequence ID" value="MTE14814.1"/>
    <property type="molecule type" value="Genomic_DNA"/>
</dbReference>
<reference evidence="3 4" key="1">
    <citation type="submission" date="2019-11" db="EMBL/GenBank/DDBJ databases">
        <title>Nocardia sp. nov. CT2-14 isolated from soil.</title>
        <authorList>
            <person name="Kanchanasin P."/>
            <person name="Tanasupawat S."/>
            <person name="Yuki M."/>
            <person name="Kudo T."/>
        </authorList>
    </citation>
    <scope>NUCLEOTIDE SEQUENCE [LARGE SCALE GENOMIC DNA]</scope>
    <source>
        <strain evidence="3 4">CT2-14</strain>
    </source>
</reference>
<feature type="domain" description="DUF1707" evidence="2">
    <location>
        <begin position="183"/>
        <end position="235"/>
    </location>
</feature>
<evidence type="ECO:0000256" key="1">
    <source>
        <dbReference type="SAM" id="MobiDB-lite"/>
    </source>
</evidence>
<dbReference type="PANTHER" id="PTHR40763">
    <property type="entry name" value="MEMBRANE PROTEIN-RELATED"/>
    <property type="match status" value="1"/>
</dbReference>
<sequence>MATRSSPSASAATAISMTSGSADATGGIEIPNLACIEPPHQRKSMLPIFVADRARARHFGRRRASRACPTTAGNRAFYPGSVYDPRVSSKSSGSVGDSPATGRMRARDIDRVNARTLLDAAYAEGELAVEEYHQRSEQAQNAQTLGELQRLIGDLQPSAKTADLTPAGKRARRPSSGGYPPRTRARDGDRQATCTLLDAALADGQLSAADHRTLTELAGEARTLGELAQLTDDLQRPADARPDPIPPTSRRENWFAAGVAAVSIAVAVGTFVAVDRPPSRPAGPPAVDLGIIEPMVLPRPKLTEAEGISYFREAYRAKFGDTRVDEVDLFPDYAVVTRGVQADRTVRYTYRGGFDQGDQPQTRSPQTPTADLAALNVQAIVALAAQAPALTKVDQGTVGHLDVEGSSAGPIVRIYVGNKANENGYIEATLDGRIVRTLAFGG</sequence>
<gene>
    <name evidence="3" type="ORF">GLP40_18830</name>
</gene>
<dbReference type="Pfam" id="PF08044">
    <property type="entry name" value="DUF1707"/>
    <property type="match status" value="2"/>
</dbReference>
<protein>
    <submittedName>
        <fullName evidence="3">DUF1707 domain-containing protein</fullName>
    </submittedName>
</protein>
<dbReference type="AlphaFoldDB" id="A0A6I3L2H1"/>
<dbReference type="PANTHER" id="PTHR40763:SF4">
    <property type="entry name" value="DUF1707 DOMAIN-CONTAINING PROTEIN"/>
    <property type="match status" value="1"/>
</dbReference>
<evidence type="ECO:0000313" key="4">
    <source>
        <dbReference type="Proteomes" id="UP000432464"/>
    </source>
</evidence>
<feature type="region of interest" description="Disordered" evidence="1">
    <location>
        <begin position="157"/>
        <end position="189"/>
    </location>
</feature>
<dbReference type="InterPro" id="IPR012551">
    <property type="entry name" value="DUF1707_SHOCT-like"/>
</dbReference>
<keyword evidence="4" id="KW-1185">Reference proteome</keyword>
<dbReference type="Proteomes" id="UP000432464">
    <property type="component" value="Unassembled WGS sequence"/>
</dbReference>
<accession>A0A6I3L2H1</accession>
<comment type="caution">
    <text evidence="3">The sequence shown here is derived from an EMBL/GenBank/DDBJ whole genome shotgun (WGS) entry which is preliminary data.</text>
</comment>
<feature type="region of interest" description="Disordered" evidence="1">
    <location>
        <begin position="229"/>
        <end position="250"/>
    </location>
</feature>
<evidence type="ECO:0000259" key="2">
    <source>
        <dbReference type="Pfam" id="PF08044"/>
    </source>
</evidence>
<name>A0A6I3L2H1_9NOCA</name>
<evidence type="ECO:0000313" key="3">
    <source>
        <dbReference type="EMBL" id="MTE14814.1"/>
    </source>
</evidence>
<proteinExistence type="predicted"/>
<feature type="compositionally biased region" description="Basic and acidic residues" evidence="1">
    <location>
        <begin position="233"/>
        <end position="242"/>
    </location>
</feature>
<feature type="domain" description="DUF1707" evidence="2">
    <location>
        <begin position="104"/>
        <end position="156"/>
    </location>
</feature>
<organism evidence="3 4">
    <name type="scientific">Nocardia aurantiaca</name>
    <dbReference type="NCBI Taxonomy" id="2675850"/>
    <lineage>
        <taxon>Bacteria</taxon>
        <taxon>Bacillati</taxon>
        <taxon>Actinomycetota</taxon>
        <taxon>Actinomycetes</taxon>
        <taxon>Mycobacteriales</taxon>
        <taxon>Nocardiaceae</taxon>
        <taxon>Nocardia</taxon>
    </lineage>
</organism>